<evidence type="ECO:0000259" key="1">
    <source>
        <dbReference type="Pfam" id="PF07534"/>
    </source>
</evidence>
<dbReference type="InterPro" id="IPR006571">
    <property type="entry name" value="TLDc_dom"/>
</dbReference>
<protein>
    <recommendedName>
        <fullName evidence="1">TLDc domain-containing protein</fullName>
    </recommendedName>
</protein>
<dbReference type="OrthoDB" id="26679at2759"/>
<organism evidence="2 3">
    <name type="scientific">Vitrella brassicaformis (strain CCMP3155)</name>
    <dbReference type="NCBI Taxonomy" id="1169540"/>
    <lineage>
        <taxon>Eukaryota</taxon>
        <taxon>Sar</taxon>
        <taxon>Alveolata</taxon>
        <taxon>Colpodellida</taxon>
        <taxon>Vitrellaceae</taxon>
        <taxon>Vitrella</taxon>
    </lineage>
</organism>
<gene>
    <name evidence="2" type="ORF">Vbra_2006</name>
</gene>
<dbReference type="Proteomes" id="UP000041254">
    <property type="component" value="Unassembled WGS sequence"/>
</dbReference>
<dbReference type="InParanoid" id="A0A0G4EFY4"/>
<proteinExistence type="predicted"/>
<dbReference type="VEuPathDB" id="CryptoDB:Vbra_2006"/>
<dbReference type="AlphaFoldDB" id="A0A0G4EFY4"/>
<keyword evidence="3" id="KW-1185">Reference proteome</keyword>
<dbReference type="EMBL" id="CDMY01000217">
    <property type="protein sequence ID" value="CEL94340.1"/>
    <property type="molecule type" value="Genomic_DNA"/>
</dbReference>
<dbReference type="PhylomeDB" id="A0A0G4EFY4"/>
<evidence type="ECO:0000313" key="2">
    <source>
        <dbReference type="EMBL" id="CEL94340.1"/>
    </source>
</evidence>
<accession>A0A0G4EFY4</accession>
<evidence type="ECO:0000313" key="3">
    <source>
        <dbReference type="Proteomes" id="UP000041254"/>
    </source>
</evidence>
<feature type="domain" description="TLDc" evidence="1">
    <location>
        <begin position="33"/>
        <end position="215"/>
    </location>
</feature>
<dbReference type="Pfam" id="PF07534">
    <property type="entry name" value="TLD"/>
    <property type="match status" value="1"/>
</dbReference>
<sequence length="223" mass="24696">MMTLSLTCVGAEGQQVHLRRVQVSPPGNTSLSAAEYEALVDLMGNHNGTELNSLYRTSVDGTTYDDLLDSVGDAEPLVFVIRKDKYVFSVHINCGLELPDEPTDWHKYECVLWWFSLAGHFDKPTKIDIDEWDHFVVVAGREGGLSGAANVEIGGRLYLGYRPYIRSCWQSIDSGYLPEGYTGARDDDGGTGERDSFGRAYLGGSVYFQADEIEVLHVMGNSR</sequence>
<reference evidence="2 3" key="1">
    <citation type="submission" date="2014-11" db="EMBL/GenBank/DDBJ databases">
        <authorList>
            <person name="Zhu J."/>
            <person name="Qi W."/>
            <person name="Song R."/>
        </authorList>
    </citation>
    <scope>NUCLEOTIDE SEQUENCE [LARGE SCALE GENOMIC DNA]</scope>
</reference>
<name>A0A0G4EFY4_VITBC</name>